<feature type="domain" description="Reverse transcriptase" evidence="1">
    <location>
        <begin position="370"/>
        <end position="620"/>
    </location>
</feature>
<dbReference type="RefSeq" id="XP_060543089.1">
    <property type="nucleotide sequence ID" value="XM_060687106.1"/>
</dbReference>
<evidence type="ECO:0000313" key="2">
    <source>
        <dbReference type="Proteomes" id="UP001652622"/>
    </source>
</evidence>
<dbReference type="PANTHER" id="PTHR31635:SF196">
    <property type="entry name" value="REVERSE TRANSCRIPTASE DOMAIN-CONTAINING PROTEIN-RELATED"/>
    <property type="match status" value="1"/>
</dbReference>
<dbReference type="SUPFAM" id="SSF56219">
    <property type="entry name" value="DNase I-like"/>
    <property type="match status" value="1"/>
</dbReference>
<dbReference type="Pfam" id="PF00078">
    <property type="entry name" value="RVT_1"/>
    <property type="match status" value="1"/>
</dbReference>
<dbReference type="PROSITE" id="PS50878">
    <property type="entry name" value="RT_POL"/>
    <property type="match status" value="1"/>
</dbReference>
<dbReference type="CDD" id="cd01650">
    <property type="entry name" value="RT_nLTR_like"/>
    <property type="match status" value="1"/>
</dbReference>
<dbReference type="GeneID" id="117673574"/>
<evidence type="ECO:0000313" key="4">
    <source>
        <dbReference type="RefSeq" id="XP_060543090.1"/>
    </source>
</evidence>
<dbReference type="RefSeq" id="XP_060543090.1">
    <property type="nucleotide sequence ID" value="XM_060687107.1"/>
</dbReference>
<sequence length="620" mass="72618">MHTKILQWDYRSILIMGDWNGVIDSKLDKKSLVKSKIRLPQTFFEMKEDLELKDVWRIHNLKDLDYTFFSDRHRSFSRIDFILVSNDLLVKTKRTKIFPRTLSDHSPVWIEIETAKIERRSWRLNENLFRYEKNIIELKKQMKEFFDINLNKGTPIEIVWDASKAYMRGVLIHMNSKYKLNRQKKRAEIEVEIKKKEQLLIKNPTVERTHSAIKLLKDQFQMLMADQVATNLQYAKHNTFCNANKPGRWLAYTLRKKQSMRTIDCIDIGGTEIYQQKLIKEVFVDYYTKLYAKEDIQNGLIEKYLENKRITKVTNQQKERLNHPITAEEIIAAIKQLKTAKVPGTDGLTAVYYKTLQAEMVEQLRDLFCNIQRGGKIPPSWKTAYISLIPKEQAGPKKPENYRPISLLNNDYKIYAKVLANRLMPVIKEVIHDDQAGFIEGRYMKDNERQVIDLLEYLEKNKQIPAVLAFLDAEKAFDRVDWNFLLKTLEKMDFGDQFILAVSAIYQEQKAQIIINGSLTTDFKIEKGTRQGCPLSPLLFILTLEVLLNTIRDSTSLKGIVIRQEDYRIRAFADDLVVTLTQPVESIILMKDIIKDYGIVSGFRLNQKKTKLIVKNMTQD</sequence>
<reference evidence="3 4" key="1">
    <citation type="submission" date="2025-05" db="UniProtKB">
        <authorList>
            <consortium name="RefSeq"/>
        </authorList>
    </citation>
    <scope>IDENTIFICATION</scope>
    <source>
        <tissue evidence="3 4">Blood</tissue>
    </source>
</reference>
<dbReference type="InterPro" id="IPR036691">
    <property type="entry name" value="Endo/exonu/phosph_ase_sf"/>
</dbReference>
<dbReference type="Gene3D" id="3.60.10.10">
    <property type="entry name" value="Endonuclease/exonuclease/phosphatase"/>
    <property type="match status" value="1"/>
</dbReference>
<evidence type="ECO:0000313" key="3">
    <source>
        <dbReference type="RefSeq" id="XP_060543089.1"/>
    </source>
</evidence>
<proteinExistence type="predicted"/>
<dbReference type="PANTHER" id="PTHR31635">
    <property type="entry name" value="REVERSE TRANSCRIPTASE DOMAIN-CONTAINING PROTEIN-RELATED"/>
    <property type="match status" value="1"/>
</dbReference>
<keyword evidence="3 4" id="KW-0472">Membrane</keyword>
<gene>
    <name evidence="3 4" type="primary">TMEM168</name>
</gene>
<keyword evidence="2" id="KW-1185">Reference proteome</keyword>
<keyword evidence="3 4" id="KW-0812">Transmembrane</keyword>
<dbReference type="InterPro" id="IPR000477">
    <property type="entry name" value="RT_dom"/>
</dbReference>
<dbReference type="InterPro" id="IPR043502">
    <property type="entry name" value="DNA/RNA_pol_sf"/>
</dbReference>
<dbReference type="SUPFAM" id="SSF56672">
    <property type="entry name" value="DNA/RNA polymerases"/>
    <property type="match status" value="1"/>
</dbReference>
<evidence type="ECO:0000259" key="1">
    <source>
        <dbReference type="PROSITE" id="PS50878"/>
    </source>
</evidence>
<accession>A0ABM3Z3Z3</accession>
<dbReference type="Proteomes" id="UP001652622">
    <property type="component" value="Unplaced"/>
</dbReference>
<name>A0ABM3Z3Z3_PANGU</name>
<organism evidence="2 4">
    <name type="scientific">Pantherophis guttatus</name>
    <name type="common">Corn snake</name>
    <name type="synonym">Elaphe guttata</name>
    <dbReference type="NCBI Taxonomy" id="94885"/>
    <lineage>
        <taxon>Eukaryota</taxon>
        <taxon>Metazoa</taxon>
        <taxon>Chordata</taxon>
        <taxon>Craniata</taxon>
        <taxon>Vertebrata</taxon>
        <taxon>Euteleostomi</taxon>
        <taxon>Lepidosauria</taxon>
        <taxon>Squamata</taxon>
        <taxon>Bifurcata</taxon>
        <taxon>Unidentata</taxon>
        <taxon>Episquamata</taxon>
        <taxon>Toxicofera</taxon>
        <taxon>Serpentes</taxon>
        <taxon>Colubroidea</taxon>
        <taxon>Colubridae</taxon>
        <taxon>Colubrinae</taxon>
        <taxon>Pantherophis</taxon>
    </lineage>
</organism>
<protein>
    <submittedName>
        <fullName evidence="3 4">Transmembrane protein 168 isoform X2</fullName>
    </submittedName>
</protein>